<gene>
    <name evidence="5" type="ORF">CTOB1V02_LOCUS11451</name>
</gene>
<protein>
    <submittedName>
        <fullName evidence="5">Uncharacterized protein</fullName>
    </submittedName>
</protein>
<dbReference type="FunFam" id="3.90.230.10:FF:000002">
    <property type="entry name" value="Xaa-Pro aminopeptidase 3"/>
    <property type="match status" value="1"/>
</dbReference>
<keyword evidence="2" id="KW-0479">Metal-binding</keyword>
<dbReference type="GO" id="GO:0006508">
    <property type="term" value="P:proteolysis"/>
    <property type="evidence" value="ECO:0007669"/>
    <property type="project" value="TreeGrafter"/>
</dbReference>
<evidence type="ECO:0000256" key="4">
    <source>
        <dbReference type="ARBA" id="ARBA00023211"/>
    </source>
</evidence>
<evidence type="ECO:0000313" key="5">
    <source>
        <dbReference type="EMBL" id="CAD7233630.1"/>
    </source>
</evidence>
<dbReference type="PANTHER" id="PTHR43226">
    <property type="entry name" value="XAA-PRO AMINOPEPTIDASE 3"/>
    <property type="match status" value="1"/>
</dbReference>
<organism evidence="5">
    <name type="scientific">Cyprideis torosa</name>
    <dbReference type="NCBI Taxonomy" id="163714"/>
    <lineage>
        <taxon>Eukaryota</taxon>
        <taxon>Metazoa</taxon>
        <taxon>Ecdysozoa</taxon>
        <taxon>Arthropoda</taxon>
        <taxon>Crustacea</taxon>
        <taxon>Oligostraca</taxon>
        <taxon>Ostracoda</taxon>
        <taxon>Podocopa</taxon>
        <taxon>Podocopida</taxon>
        <taxon>Cytherocopina</taxon>
        <taxon>Cytheroidea</taxon>
        <taxon>Cytherideidae</taxon>
        <taxon>Cyprideis</taxon>
    </lineage>
</organism>
<sequence>MKPTPPAEHFIEHHGLQGCVFWKNKGDVIKFLKENGAQKLLLLQGMNEDSKIKIQHPTFADLKGLMVDTEALHLSMCELRVRKTQEEIRLMRHVSTISTKAHVAVMKQCLPGMMEYQLEALFKYYCMFYGGDRFLAYSAICACAEDNSATLHYHQNSDRLVDGGLCLLDMGCEYFGYVSDITNTFPVNGKFTDKQRGIYLAVKAANEAVQQAAKPGVTYLEMHILANRVLLEELVKLDIVRGNVDEMMEVNLAGYFQPHGLGHMIGYDVHDVGGYTKVTPSRPPKGYGLKNLRTARCLEPGMCITIEPGCYFVDALLDEALDNPDLYKFLNPEVLNSYRGFGGVRIEDCVLITETGVELLSKLPREPEQIELMMAEAAQLNGNFVTPSVMEEPKAL</sequence>
<dbReference type="InterPro" id="IPR052433">
    <property type="entry name" value="X-Pro_dipept-like"/>
</dbReference>
<accession>A0A7R8WKU9</accession>
<dbReference type="CDD" id="cd01087">
    <property type="entry name" value="Prolidase"/>
    <property type="match status" value="1"/>
</dbReference>
<keyword evidence="3" id="KW-0378">Hydrolase</keyword>
<evidence type="ECO:0000256" key="3">
    <source>
        <dbReference type="ARBA" id="ARBA00022801"/>
    </source>
</evidence>
<dbReference type="Gene3D" id="3.90.230.10">
    <property type="entry name" value="Creatinase/methionine aminopeptidase superfamily"/>
    <property type="match status" value="1"/>
</dbReference>
<dbReference type="InterPro" id="IPR029149">
    <property type="entry name" value="Creatin/AminoP/Spt16_N"/>
</dbReference>
<name>A0A7R8WKU9_9CRUS</name>
<evidence type="ECO:0000256" key="1">
    <source>
        <dbReference type="ARBA" id="ARBA00001936"/>
    </source>
</evidence>
<dbReference type="OrthoDB" id="10261878at2759"/>
<dbReference type="EMBL" id="OB666645">
    <property type="protein sequence ID" value="CAD7233630.1"/>
    <property type="molecule type" value="Genomic_DNA"/>
</dbReference>
<dbReference type="GO" id="GO:0046872">
    <property type="term" value="F:metal ion binding"/>
    <property type="evidence" value="ECO:0007669"/>
    <property type="project" value="UniProtKB-KW"/>
</dbReference>
<comment type="cofactor">
    <cofactor evidence="1">
        <name>Mn(2+)</name>
        <dbReference type="ChEBI" id="CHEBI:29035"/>
    </cofactor>
</comment>
<keyword evidence="4" id="KW-0464">Manganese</keyword>
<reference evidence="5" key="1">
    <citation type="submission" date="2020-11" db="EMBL/GenBank/DDBJ databases">
        <authorList>
            <person name="Tran Van P."/>
        </authorList>
    </citation>
    <scope>NUCLEOTIDE SEQUENCE</scope>
</reference>
<dbReference type="Gene3D" id="3.40.350.10">
    <property type="entry name" value="Creatinase/prolidase N-terminal domain"/>
    <property type="match status" value="1"/>
</dbReference>
<dbReference type="SUPFAM" id="SSF55920">
    <property type="entry name" value="Creatinase/aminopeptidase"/>
    <property type="match status" value="1"/>
</dbReference>
<dbReference type="PANTHER" id="PTHR43226:SF1">
    <property type="entry name" value="XAA-PRO DIPEPTIDASE"/>
    <property type="match status" value="1"/>
</dbReference>
<dbReference type="InterPro" id="IPR000994">
    <property type="entry name" value="Pept_M24"/>
</dbReference>
<dbReference type="GO" id="GO:0008233">
    <property type="term" value="F:peptidase activity"/>
    <property type="evidence" value="ECO:0007669"/>
    <property type="project" value="TreeGrafter"/>
</dbReference>
<dbReference type="InterPro" id="IPR036005">
    <property type="entry name" value="Creatinase/aminopeptidase-like"/>
</dbReference>
<evidence type="ECO:0000256" key="2">
    <source>
        <dbReference type="ARBA" id="ARBA00022723"/>
    </source>
</evidence>
<dbReference type="AlphaFoldDB" id="A0A7R8WKU9"/>
<dbReference type="Pfam" id="PF00557">
    <property type="entry name" value="Peptidase_M24"/>
    <property type="match status" value="1"/>
</dbReference>
<proteinExistence type="predicted"/>